<dbReference type="Proteomes" id="UP000196560">
    <property type="component" value="Unassembled WGS sequence"/>
</dbReference>
<dbReference type="EMBL" id="NFHO01000006">
    <property type="protein sequence ID" value="OUN42840.1"/>
    <property type="molecule type" value="Genomic_DNA"/>
</dbReference>
<dbReference type="InterPro" id="IPR008984">
    <property type="entry name" value="SMAD_FHA_dom_sf"/>
</dbReference>
<comment type="caution">
    <text evidence="3">The sequence shown here is derived from an EMBL/GenBank/DDBJ whole genome shotgun (WGS) entry which is preliminary data.</text>
</comment>
<dbReference type="STRING" id="1118060.GCA_000311845_00158"/>
<dbReference type="SUPFAM" id="SSF49879">
    <property type="entry name" value="SMAD/FHA domain"/>
    <property type="match status" value="1"/>
</dbReference>
<sequence length="368" mass="40706">MAEALKTFVKAFCREFSGVPECQVLASYDNAVKSKYDASRVYRLSPQDELARAQRSFSATSRYASFAHLVRDRTARGSRVAKLLDENARDVVHDLEATGRIFLDIDLWKELKANFIRTDAFRTAFSAALQADGLAYDLPGFWQAIDDEAGRLDMVLADNVETIKDVQRGVIAACVYASLAGARDNRQEMGFALRETPVSFGGIAPVVTDSALREAQLVPVVMAGPDPLDYSTQLDDGARAVTVYRFSETQGARIGREDRAWCADRGRCPVVTRAAYASRHHCEITFDCGRWTIADVGTDGQGSRYGTLVTPADLEALPVLLQGDSCELHHGDLICIFPRRVLSGDYCAANFSWASRMRDENYRFEVLG</sequence>
<dbReference type="RefSeq" id="WP_087186491.1">
    <property type="nucleotide sequence ID" value="NZ_NFHO01000006.1"/>
</dbReference>
<dbReference type="InterPro" id="IPR000253">
    <property type="entry name" value="FHA_dom"/>
</dbReference>
<keyword evidence="1" id="KW-0597">Phosphoprotein</keyword>
<proteinExistence type="predicted"/>
<dbReference type="CDD" id="cd00060">
    <property type="entry name" value="FHA"/>
    <property type="match status" value="1"/>
</dbReference>
<evidence type="ECO:0000259" key="2">
    <source>
        <dbReference type="PROSITE" id="PS50006"/>
    </source>
</evidence>
<protein>
    <recommendedName>
        <fullName evidence="2">FHA domain-containing protein</fullName>
    </recommendedName>
</protein>
<accession>A0A1Y3UBV8</accession>
<dbReference type="AlphaFoldDB" id="A0A1Y3UBV8"/>
<evidence type="ECO:0000313" key="4">
    <source>
        <dbReference type="Proteomes" id="UP000196560"/>
    </source>
</evidence>
<evidence type="ECO:0000256" key="1">
    <source>
        <dbReference type="ARBA" id="ARBA00022553"/>
    </source>
</evidence>
<feature type="domain" description="FHA" evidence="2">
    <location>
        <begin position="252"/>
        <end position="314"/>
    </location>
</feature>
<dbReference type="PROSITE" id="PS50006">
    <property type="entry name" value="FHA_DOMAIN"/>
    <property type="match status" value="1"/>
</dbReference>
<dbReference type="Pfam" id="PF00498">
    <property type="entry name" value="FHA"/>
    <property type="match status" value="1"/>
</dbReference>
<evidence type="ECO:0000313" key="3">
    <source>
        <dbReference type="EMBL" id="OUN42840.1"/>
    </source>
</evidence>
<name>A0A1Y3UBV8_9ACTN</name>
<dbReference type="Gene3D" id="2.60.200.20">
    <property type="match status" value="1"/>
</dbReference>
<reference evidence="4" key="1">
    <citation type="submission" date="2017-04" db="EMBL/GenBank/DDBJ databases">
        <title>Function of individual gut microbiota members based on whole genome sequencing of pure cultures obtained from chicken caecum.</title>
        <authorList>
            <person name="Medvecky M."/>
            <person name="Cejkova D."/>
            <person name="Polansky O."/>
            <person name="Karasova D."/>
            <person name="Kubasova T."/>
            <person name="Cizek A."/>
            <person name="Rychlik I."/>
        </authorList>
    </citation>
    <scope>NUCLEOTIDE SEQUENCE [LARGE SCALE GENOMIC DNA]</scope>
    <source>
        <strain evidence="4">An70</strain>
    </source>
</reference>
<organism evidence="3 4">
    <name type="scientific">Enorma massiliensis</name>
    <dbReference type="NCBI Taxonomy" id="1472761"/>
    <lineage>
        <taxon>Bacteria</taxon>
        <taxon>Bacillati</taxon>
        <taxon>Actinomycetota</taxon>
        <taxon>Coriobacteriia</taxon>
        <taxon>Coriobacteriales</taxon>
        <taxon>Coriobacteriaceae</taxon>
        <taxon>Enorma</taxon>
    </lineage>
</organism>
<keyword evidence="4" id="KW-1185">Reference proteome</keyword>
<gene>
    <name evidence="3" type="ORF">B5G21_06470</name>
</gene>